<dbReference type="PANTHER" id="PTHR21262">
    <property type="entry name" value="GUANOSINE-3',5'-BIS DIPHOSPHATE 3'-PYROPHOSPHOHYDROLASE"/>
    <property type="match status" value="1"/>
</dbReference>
<dbReference type="InterPro" id="IPR004095">
    <property type="entry name" value="TGS"/>
</dbReference>
<evidence type="ECO:0000259" key="3">
    <source>
        <dbReference type="PROSITE" id="PS51831"/>
    </source>
</evidence>
<dbReference type="InterPro" id="IPR003607">
    <property type="entry name" value="HD/PDEase_dom"/>
</dbReference>
<dbReference type="FunFam" id="1.10.3210.10:FF:000001">
    <property type="entry name" value="GTP pyrophosphokinase RelA"/>
    <property type="match status" value="1"/>
</dbReference>
<comment type="pathway">
    <text evidence="1">Purine metabolism.</text>
</comment>
<dbReference type="SMART" id="SM00471">
    <property type="entry name" value="HDc"/>
    <property type="match status" value="1"/>
</dbReference>
<gene>
    <name evidence="5" type="ORF">CEN92_293</name>
</gene>
<reference evidence="5 6" key="1">
    <citation type="submission" date="2017-07" db="EMBL/GenBank/DDBJ databases">
        <title>Mechanisms for carbon and nitrogen cycling indicate functional differentiation within the Candidate Phyla Radiation.</title>
        <authorList>
            <person name="Danczak R.E."/>
            <person name="Johnston M.D."/>
            <person name="Kenah C."/>
            <person name="Slattery M."/>
            <person name="Wrighton K.C."/>
            <person name="Wilkins M.J."/>
        </authorList>
    </citation>
    <scope>NUCLEOTIDE SEQUENCE [LARGE SCALE GENOMIC DNA]</scope>
    <source>
        <strain evidence="5">Licking1014_96</strain>
    </source>
</reference>
<dbReference type="Pfam" id="PF04607">
    <property type="entry name" value="RelA_SpoT"/>
    <property type="match status" value="1"/>
</dbReference>
<proteinExistence type="inferred from homology"/>
<dbReference type="PROSITE" id="PS51880">
    <property type="entry name" value="TGS"/>
    <property type="match status" value="1"/>
</dbReference>
<evidence type="ECO:0000256" key="2">
    <source>
        <dbReference type="RuleBase" id="RU003847"/>
    </source>
</evidence>
<dbReference type="InterPro" id="IPR004811">
    <property type="entry name" value="RelA/Spo_fam"/>
</dbReference>
<dbReference type="SUPFAM" id="SSF81271">
    <property type="entry name" value="TGS-like"/>
    <property type="match status" value="1"/>
</dbReference>
<dbReference type="SUPFAM" id="SSF81301">
    <property type="entry name" value="Nucleotidyltransferase"/>
    <property type="match status" value="1"/>
</dbReference>
<dbReference type="InterPro" id="IPR043519">
    <property type="entry name" value="NT_sf"/>
</dbReference>
<dbReference type="NCBIfam" id="TIGR00691">
    <property type="entry name" value="spoT_relA"/>
    <property type="match status" value="1"/>
</dbReference>
<evidence type="ECO:0000313" key="6">
    <source>
        <dbReference type="Proteomes" id="UP000318296"/>
    </source>
</evidence>
<accession>A0A554LEY1</accession>
<dbReference type="GO" id="GO:0016301">
    <property type="term" value="F:kinase activity"/>
    <property type="evidence" value="ECO:0007669"/>
    <property type="project" value="UniProtKB-KW"/>
</dbReference>
<comment type="caution">
    <text evidence="5">The sequence shown here is derived from an EMBL/GenBank/DDBJ whole genome shotgun (WGS) entry which is preliminary data.</text>
</comment>
<dbReference type="CDD" id="cd05399">
    <property type="entry name" value="NT_Rel-Spo_like"/>
    <property type="match status" value="1"/>
</dbReference>
<dbReference type="SUPFAM" id="SSF109604">
    <property type="entry name" value="HD-domain/PDEase-like"/>
    <property type="match status" value="1"/>
</dbReference>
<dbReference type="InterPro" id="IPR007685">
    <property type="entry name" value="RelA_SpoT"/>
</dbReference>
<dbReference type="Gene3D" id="1.10.3210.10">
    <property type="entry name" value="Hypothetical protein af1432"/>
    <property type="match status" value="1"/>
</dbReference>
<organism evidence="5 6">
    <name type="scientific">Candidatus Berkelbacteria bacterium Licking1014_96</name>
    <dbReference type="NCBI Taxonomy" id="2017149"/>
    <lineage>
        <taxon>Bacteria</taxon>
        <taxon>Candidatus Berkelbacteria</taxon>
    </lineage>
</organism>
<dbReference type="InterPro" id="IPR006674">
    <property type="entry name" value="HD_domain"/>
</dbReference>
<dbReference type="GO" id="GO:0015969">
    <property type="term" value="P:guanosine tetraphosphate metabolic process"/>
    <property type="evidence" value="ECO:0007669"/>
    <property type="project" value="InterPro"/>
</dbReference>
<evidence type="ECO:0000259" key="4">
    <source>
        <dbReference type="PROSITE" id="PS51880"/>
    </source>
</evidence>
<name>A0A554LEY1_9BACT</name>
<dbReference type="CDD" id="cd01668">
    <property type="entry name" value="TGS_RSH"/>
    <property type="match status" value="1"/>
</dbReference>
<protein>
    <submittedName>
        <fullName evidence="5">GTP pyrophosphokinase</fullName>
    </submittedName>
</protein>
<dbReference type="SMART" id="SM00954">
    <property type="entry name" value="RelA_SpoT"/>
    <property type="match status" value="1"/>
</dbReference>
<comment type="function">
    <text evidence="2">In eubacteria ppGpp (guanosine 3'-diphosphate 5'-diphosphate) is a mediator of the stringent response that coordinates a variety of cellular activities in response to changes in nutritional abundance.</text>
</comment>
<keyword evidence="5" id="KW-0418">Kinase</keyword>
<dbReference type="InterPro" id="IPR033655">
    <property type="entry name" value="TGS_RelA/SpoT"/>
</dbReference>
<keyword evidence="5" id="KW-0808">Transferase</keyword>
<dbReference type="FunFam" id="3.10.20.30:FF:000002">
    <property type="entry name" value="GTP pyrophosphokinase (RelA/SpoT)"/>
    <property type="match status" value="1"/>
</dbReference>
<comment type="similarity">
    <text evidence="2">Belongs to the relA/spoT family.</text>
</comment>
<dbReference type="Proteomes" id="UP000318296">
    <property type="component" value="Unassembled WGS sequence"/>
</dbReference>
<dbReference type="GO" id="GO:0005886">
    <property type="term" value="C:plasma membrane"/>
    <property type="evidence" value="ECO:0007669"/>
    <property type="project" value="TreeGrafter"/>
</dbReference>
<dbReference type="Gene3D" id="3.10.20.30">
    <property type="match status" value="1"/>
</dbReference>
<evidence type="ECO:0000313" key="5">
    <source>
        <dbReference type="EMBL" id="TSC91444.1"/>
    </source>
</evidence>
<sequence length="519" mass="59936">MLNQVQHDNMTSDEKILLQNIRGYLGKEEVNFVILALDFAKSAHRGQRRISGKDYIIHPLFVARILSELKLDAESIAAALLHDVCEDTKTTPHELKEEFGSEVAQMVTVLTKLKKISVGENEVEHFDERTLIAIDALRRVFFAMAEDLRVVIIKLADRLHNIKDISVFDREKQKRIARETLYIYAPLASRLGMGEFKRNLEDGAFKTLNPAKFKEIKKHYRQILTRADKMIKKISLDLKKELNSAKIEAKITFRVKNIYGLHKKLIKLRHNYQRIYDLLGIRIIVKTKEDCYKVLGLIHQNFRPIPNQFSDYIALPKLNGYQSIHTIVRLGAAAEPRRIRINHSVPLEFQIRTYEMDYQANFGVASHFYYSDIVKPKDKNKRDKIKTPKKELAWIKELAEWQAKIKDSRAYIRELKIDFFNDRIFVFTPKGEVKDLPAGSTPIDFAYAVHSYIGDHARGARVDGVMRGLDFKLSNGEVVEIIINKNQRGPNADWLAFAKSASAKDKIRSYINKLKKSNS</sequence>
<dbReference type="CDD" id="cd00077">
    <property type="entry name" value="HDc"/>
    <property type="match status" value="1"/>
</dbReference>
<dbReference type="InterPro" id="IPR012676">
    <property type="entry name" value="TGS-like"/>
</dbReference>
<dbReference type="EMBL" id="VMGH01000042">
    <property type="protein sequence ID" value="TSC91444.1"/>
    <property type="molecule type" value="Genomic_DNA"/>
</dbReference>
<evidence type="ECO:0000256" key="1">
    <source>
        <dbReference type="ARBA" id="ARBA00025704"/>
    </source>
</evidence>
<dbReference type="PANTHER" id="PTHR21262:SF31">
    <property type="entry name" value="GTP PYROPHOSPHOKINASE"/>
    <property type="match status" value="1"/>
</dbReference>
<dbReference type="Pfam" id="PF02824">
    <property type="entry name" value="TGS"/>
    <property type="match status" value="1"/>
</dbReference>
<feature type="domain" description="HD" evidence="3">
    <location>
        <begin position="55"/>
        <end position="162"/>
    </location>
</feature>
<feature type="domain" description="TGS" evidence="4">
    <location>
        <begin position="422"/>
        <end position="483"/>
    </location>
</feature>
<feature type="non-terminal residue" evidence="5">
    <location>
        <position position="519"/>
    </location>
</feature>
<dbReference type="InterPro" id="IPR012675">
    <property type="entry name" value="Beta-grasp_dom_sf"/>
</dbReference>
<dbReference type="Gene3D" id="3.30.460.10">
    <property type="entry name" value="Beta Polymerase, domain 2"/>
    <property type="match status" value="1"/>
</dbReference>
<dbReference type="AlphaFoldDB" id="A0A554LEY1"/>
<dbReference type="PROSITE" id="PS51831">
    <property type="entry name" value="HD"/>
    <property type="match status" value="1"/>
</dbReference>
<dbReference type="Pfam" id="PF13328">
    <property type="entry name" value="HD_4"/>
    <property type="match status" value="1"/>
</dbReference>